<comment type="similarity">
    <text evidence="1">Belongs to the taxilin family.</text>
</comment>
<feature type="compositionally biased region" description="Polar residues" evidence="2">
    <location>
        <begin position="607"/>
        <end position="630"/>
    </location>
</feature>
<gene>
    <name evidence="3" type="ORF">ALECFALPRED_001017</name>
</gene>
<dbReference type="PANTHER" id="PTHR16127">
    <property type="entry name" value="TAXILIN"/>
    <property type="match status" value="1"/>
</dbReference>
<feature type="region of interest" description="Disordered" evidence="2">
    <location>
        <begin position="280"/>
        <end position="299"/>
    </location>
</feature>
<dbReference type="AlphaFoldDB" id="A0A8H3I5I9"/>
<dbReference type="EMBL" id="CAJPDR010000012">
    <property type="protein sequence ID" value="CAF9905543.1"/>
    <property type="molecule type" value="Genomic_DNA"/>
</dbReference>
<dbReference type="GO" id="GO:0019905">
    <property type="term" value="F:syntaxin binding"/>
    <property type="evidence" value="ECO:0007669"/>
    <property type="project" value="InterPro"/>
</dbReference>
<dbReference type="OrthoDB" id="425555at2759"/>
<evidence type="ECO:0000256" key="1">
    <source>
        <dbReference type="ARBA" id="ARBA00009550"/>
    </source>
</evidence>
<feature type="compositionally biased region" description="Acidic residues" evidence="2">
    <location>
        <begin position="552"/>
        <end position="586"/>
    </location>
</feature>
<dbReference type="Proteomes" id="UP000664203">
    <property type="component" value="Unassembled WGS sequence"/>
</dbReference>
<dbReference type="Pfam" id="PF09728">
    <property type="entry name" value="Taxilin"/>
    <property type="match status" value="2"/>
</dbReference>
<feature type="region of interest" description="Disordered" evidence="2">
    <location>
        <begin position="539"/>
        <end position="630"/>
    </location>
</feature>
<protein>
    <submittedName>
        <fullName evidence="3">Uncharacterized protein</fullName>
    </submittedName>
</protein>
<proteinExistence type="inferred from homology"/>
<accession>A0A8H3I5I9</accession>
<feature type="compositionally biased region" description="Low complexity" evidence="2">
    <location>
        <begin position="37"/>
        <end position="51"/>
    </location>
</feature>
<feature type="compositionally biased region" description="Low complexity" evidence="2">
    <location>
        <begin position="1"/>
        <end position="21"/>
    </location>
</feature>
<dbReference type="InterPro" id="IPR026183">
    <property type="entry name" value="Taxilin_fam"/>
</dbReference>
<evidence type="ECO:0000256" key="2">
    <source>
        <dbReference type="SAM" id="MobiDB-lite"/>
    </source>
</evidence>
<sequence length="630" mass="70804">MAGHASQAPTAPASSRPTPTANNNPSSDYINGHGTLPDAPAPNAAPAASTGKKGKNKKTTDPNETGKLLAAKINQLELDAAGEKDQEAEIGGYTFTQESKETVLASMKEHDLPQDMIAEVARALDAGPEATRSGQGLPSLKTIETLVAKFSLHIPNLNLARAHENLFARPLPMNSMDRQKLTEMPPGLIADIEREVKKANRDLSNLLTGMETPLSKLEEVQKRYTGLLAEMKRVERDNSKNKKRADLLQKEKDQGRSELSKTNSMKEKLEKLCRELQRDNKKLKDEQKKIEDSERRSRDEFSDRTSNLYWIIDDTMEQSENPEGQKMNVEQDEMFRQKFKSFTEQYELRELHFHALMRTKECEVQLSLSRAEEQRKRAEDEMKKSRTLNSQVSTFSQTETELRSQLNIYVEKFKQAGLPLPSLLAAISLCLPLLFPSDSNMWPANIQALLITLCLTSAHQVEETLNNSNELFLTFRKEMEEMSKKTKRLEKENLNLTRKHDLTNRNILEMAEERTKVNKEMETLRKKNNTLESVIRRMQDQGRAPAGAGALEGDEEGTESDYEEEDYDEEEGSEEGEYDDDTEEEALQAQVGALPTFGPVPPPPPSSQAQVNGKVNGEINGTSNAKSIVV</sequence>
<feature type="region of interest" description="Disordered" evidence="2">
    <location>
        <begin position="235"/>
        <end position="269"/>
    </location>
</feature>
<comment type="caution">
    <text evidence="3">The sequence shown here is derived from an EMBL/GenBank/DDBJ whole genome shotgun (WGS) entry which is preliminary data.</text>
</comment>
<feature type="region of interest" description="Disordered" evidence="2">
    <location>
        <begin position="1"/>
        <end position="65"/>
    </location>
</feature>
<evidence type="ECO:0000313" key="4">
    <source>
        <dbReference type="Proteomes" id="UP000664203"/>
    </source>
</evidence>
<evidence type="ECO:0000313" key="3">
    <source>
        <dbReference type="EMBL" id="CAF9905543.1"/>
    </source>
</evidence>
<reference evidence="3" key="1">
    <citation type="submission" date="2021-03" db="EMBL/GenBank/DDBJ databases">
        <authorList>
            <person name="Tagirdzhanova G."/>
        </authorList>
    </citation>
    <scope>NUCLEOTIDE SEQUENCE</scope>
</reference>
<name>A0A8H3I5I9_9LECA</name>
<organism evidence="3 4">
    <name type="scientific">Alectoria fallacina</name>
    <dbReference type="NCBI Taxonomy" id="1903189"/>
    <lineage>
        <taxon>Eukaryota</taxon>
        <taxon>Fungi</taxon>
        <taxon>Dikarya</taxon>
        <taxon>Ascomycota</taxon>
        <taxon>Pezizomycotina</taxon>
        <taxon>Lecanoromycetes</taxon>
        <taxon>OSLEUM clade</taxon>
        <taxon>Lecanoromycetidae</taxon>
        <taxon>Lecanorales</taxon>
        <taxon>Lecanorineae</taxon>
        <taxon>Parmeliaceae</taxon>
        <taxon>Alectoria</taxon>
    </lineage>
</organism>
<dbReference type="PANTHER" id="PTHR16127:SF13">
    <property type="entry name" value="GH01188P"/>
    <property type="match status" value="1"/>
</dbReference>
<keyword evidence="4" id="KW-1185">Reference proteome</keyword>